<sequence length="157" mass="16441">MGTLDHSSAYCSRLLVAVRPAVARPARLCGRRVPSPVRAAVVASAASLHGLVTAVVQLVPRVAPGSMSVSAPASWSKSQNPYRTAPARRHRRHLVSLRDVRSQTPCLGERSGLAALAAAPVTTAASPPSTATTPLCRRARELSDIDPKYVSQSAGLC</sequence>
<dbReference type="OrthoDB" id="5873004at2759"/>
<dbReference type="EMBL" id="VIIS01001389">
    <property type="protein sequence ID" value="KAF0299184.1"/>
    <property type="molecule type" value="Genomic_DNA"/>
</dbReference>
<feature type="compositionally biased region" description="Polar residues" evidence="1">
    <location>
        <begin position="69"/>
        <end position="82"/>
    </location>
</feature>
<organism evidence="2 3">
    <name type="scientific">Amphibalanus amphitrite</name>
    <name type="common">Striped barnacle</name>
    <name type="synonym">Balanus amphitrite</name>
    <dbReference type="NCBI Taxonomy" id="1232801"/>
    <lineage>
        <taxon>Eukaryota</taxon>
        <taxon>Metazoa</taxon>
        <taxon>Ecdysozoa</taxon>
        <taxon>Arthropoda</taxon>
        <taxon>Crustacea</taxon>
        <taxon>Multicrustacea</taxon>
        <taxon>Cirripedia</taxon>
        <taxon>Thoracica</taxon>
        <taxon>Thoracicalcarea</taxon>
        <taxon>Balanomorpha</taxon>
        <taxon>Balanoidea</taxon>
        <taxon>Balanidae</taxon>
        <taxon>Amphibalaninae</taxon>
        <taxon>Amphibalanus</taxon>
    </lineage>
</organism>
<comment type="caution">
    <text evidence="2">The sequence shown here is derived from an EMBL/GenBank/DDBJ whole genome shotgun (WGS) entry which is preliminary data.</text>
</comment>
<proteinExistence type="predicted"/>
<reference evidence="2 3" key="1">
    <citation type="submission" date="2019-07" db="EMBL/GenBank/DDBJ databases">
        <title>Draft genome assembly of a fouling barnacle, Amphibalanus amphitrite (Darwin, 1854): The first reference genome for Thecostraca.</title>
        <authorList>
            <person name="Kim W."/>
        </authorList>
    </citation>
    <scope>NUCLEOTIDE SEQUENCE [LARGE SCALE GENOMIC DNA]</scope>
    <source>
        <strain evidence="2">SNU_AA5</strain>
        <tissue evidence="2">Soma without cirri and trophi</tissue>
    </source>
</reference>
<evidence type="ECO:0000256" key="1">
    <source>
        <dbReference type="SAM" id="MobiDB-lite"/>
    </source>
</evidence>
<evidence type="ECO:0000313" key="2">
    <source>
        <dbReference type="EMBL" id="KAF0299184.1"/>
    </source>
</evidence>
<feature type="region of interest" description="Disordered" evidence="1">
    <location>
        <begin position="69"/>
        <end position="90"/>
    </location>
</feature>
<keyword evidence="3" id="KW-1185">Reference proteome</keyword>
<name>A0A6A4W5Z0_AMPAM</name>
<dbReference type="AlphaFoldDB" id="A0A6A4W5Z0"/>
<dbReference type="Proteomes" id="UP000440578">
    <property type="component" value="Unassembled WGS sequence"/>
</dbReference>
<accession>A0A6A4W5Z0</accession>
<evidence type="ECO:0000313" key="3">
    <source>
        <dbReference type="Proteomes" id="UP000440578"/>
    </source>
</evidence>
<protein>
    <submittedName>
        <fullName evidence="2">Uncharacterized protein</fullName>
    </submittedName>
</protein>
<gene>
    <name evidence="2" type="ORF">FJT64_003561</name>
</gene>